<gene>
    <name evidence="2" type="ORF">LCGC14_2434080</name>
</gene>
<accession>A0A0F9DY01</accession>
<organism evidence="2">
    <name type="scientific">marine sediment metagenome</name>
    <dbReference type="NCBI Taxonomy" id="412755"/>
    <lineage>
        <taxon>unclassified sequences</taxon>
        <taxon>metagenomes</taxon>
        <taxon>ecological metagenomes</taxon>
    </lineage>
</organism>
<keyword evidence="1" id="KW-1133">Transmembrane helix</keyword>
<feature type="transmembrane region" description="Helical" evidence="1">
    <location>
        <begin position="74"/>
        <end position="94"/>
    </location>
</feature>
<feature type="transmembrane region" description="Helical" evidence="1">
    <location>
        <begin position="29"/>
        <end position="62"/>
    </location>
</feature>
<evidence type="ECO:0000313" key="2">
    <source>
        <dbReference type="EMBL" id="KKL22576.1"/>
    </source>
</evidence>
<protein>
    <recommendedName>
        <fullName evidence="3">DUF4395 domain-containing protein</fullName>
    </recommendedName>
</protein>
<reference evidence="2" key="1">
    <citation type="journal article" date="2015" name="Nature">
        <title>Complex archaea that bridge the gap between prokaryotes and eukaryotes.</title>
        <authorList>
            <person name="Spang A."/>
            <person name="Saw J.H."/>
            <person name="Jorgensen S.L."/>
            <person name="Zaremba-Niedzwiedzka K."/>
            <person name="Martijn J."/>
            <person name="Lind A.E."/>
            <person name="van Eijk R."/>
            <person name="Schleper C."/>
            <person name="Guy L."/>
            <person name="Ettema T.J."/>
        </authorList>
    </citation>
    <scope>NUCLEOTIDE SEQUENCE</scope>
</reference>
<keyword evidence="1" id="KW-0812">Transmembrane</keyword>
<evidence type="ECO:0000256" key="1">
    <source>
        <dbReference type="SAM" id="Phobius"/>
    </source>
</evidence>
<evidence type="ECO:0008006" key="3">
    <source>
        <dbReference type="Google" id="ProtNLM"/>
    </source>
</evidence>
<name>A0A0F9DY01_9ZZZZ</name>
<comment type="caution">
    <text evidence="2">The sequence shown here is derived from an EMBL/GenBank/DDBJ whole genome shotgun (WGS) entry which is preliminary data.</text>
</comment>
<feature type="transmembrane region" description="Helical" evidence="1">
    <location>
        <begin position="100"/>
        <end position="121"/>
    </location>
</feature>
<dbReference type="EMBL" id="LAZR01037298">
    <property type="protein sequence ID" value="KKL22576.1"/>
    <property type="molecule type" value="Genomic_DNA"/>
</dbReference>
<sequence length="160" mass="18053">MGETCRCTLITCLIYRGGVTMIERRTVGWWYWLATLVLLAASFLVWYQAIYLAIILCVVQIVHFAMREISFQAFPVQLRIAYFMFLICGLWGPLRFIHALQILGTAGVILTGYCFLARALALLPWNRKEPLTGAFVKRTIFSMPVEGSILDGPKESPGGE</sequence>
<keyword evidence="1" id="KW-0472">Membrane</keyword>
<dbReference type="AlphaFoldDB" id="A0A0F9DY01"/>
<proteinExistence type="predicted"/>